<dbReference type="InterPro" id="IPR049808">
    <property type="entry name" value="CONSTANS-like_Bbox1"/>
</dbReference>
<organism evidence="11 12">
    <name type="scientific">Phaseolus coccineus</name>
    <name type="common">Scarlet runner bean</name>
    <name type="synonym">Phaseolus multiflorus</name>
    <dbReference type="NCBI Taxonomy" id="3886"/>
    <lineage>
        <taxon>Eukaryota</taxon>
        <taxon>Viridiplantae</taxon>
        <taxon>Streptophyta</taxon>
        <taxon>Embryophyta</taxon>
        <taxon>Tracheophyta</taxon>
        <taxon>Spermatophyta</taxon>
        <taxon>Magnoliopsida</taxon>
        <taxon>eudicotyledons</taxon>
        <taxon>Gunneridae</taxon>
        <taxon>Pentapetalae</taxon>
        <taxon>rosids</taxon>
        <taxon>fabids</taxon>
        <taxon>Fabales</taxon>
        <taxon>Fabaceae</taxon>
        <taxon>Papilionoideae</taxon>
        <taxon>50 kb inversion clade</taxon>
        <taxon>NPAAA clade</taxon>
        <taxon>indigoferoid/millettioid clade</taxon>
        <taxon>Phaseoleae</taxon>
        <taxon>Phaseolus</taxon>
    </lineage>
</organism>
<dbReference type="PANTHER" id="PTHR31874:SF55">
    <property type="entry name" value="ZINC FINGER PROTEIN CONSTANS-LIKE 7"/>
    <property type="match status" value="1"/>
</dbReference>
<dbReference type="SMART" id="SM00336">
    <property type="entry name" value="BBOX"/>
    <property type="match status" value="1"/>
</dbReference>
<evidence type="ECO:0000313" key="12">
    <source>
        <dbReference type="Proteomes" id="UP001374584"/>
    </source>
</evidence>
<evidence type="ECO:0008006" key="13">
    <source>
        <dbReference type="Google" id="ProtNLM"/>
    </source>
</evidence>
<feature type="domain" description="B box-type" evidence="9">
    <location>
        <begin position="14"/>
        <end position="61"/>
    </location>
</feature>
<evidence type="ECO:0000313" key="11">
    <source>
        <dbReference type="EMBL" id="KAK7364077.1"/>
    </source>
</evidence>
<comment type="subcellular location">
    <subcellularLocation>
        <location evidence="1 8">Nucleus</location>
    </subcellularLocation>
</comment>
<comment type="caution">
    <text evidence="11">The sequence shown here is derived from an EMBL/GenBank/DDBJ whole genome shotgun (WGS) entry which is preliminary data.</text>
</comment>
<dbReference type="InterPro" id="IPR000315">
    <property type="entry name" value="Znf_B-box"/>
</dbReference>
<keyword evidence="5" id="KW-0862">Zinc</keyword>
<feature type="domain" description="CCT" evidence="10">
    <location>
        <begin position="370"/>
        <end position="412"/>
    </location>
</feature>
<sequence length="423" mass="47703">MNNEMKEASALGARTARACESCLKVRARWYCAADDAFLCHGCDNMVHSANQLASRHQRVKLQTASSKVNYSATLNHNKKVAWHSGFTRKARTPRHNSKHVSVQLQEQQKKIHEEGEEEEEEQVFFNNTISLPLVPELGSEEALYNDESEEQLLCRVPVFDAELCSIYNEVKEEVLAGEEVFDLENFSSEFLPSDMDLAEFAADVESLLGNGADEDSSEHVKGSELVLDCKEEDDEMDACVDGVGEKDAMVKVKDEEELDADTPCHLDSIILDMNSDAFNWNEIVESESLAQELDEEASTVGTNKKDIFLRLNYEDVITAWASQGSPWTTGTPPNFNSDDFLPDFWGSNGGDVECCYGEMRSLRGHADGGREARVSRYREKRRTRLFAKKIRYEVRKLNAEKRPRMKGRFVKRTSFLGATVLPA</sequence>
<evidence type="ECO:0000259" key="10">
    <source>
        <dbReference type="PROSITE" id="PS51017"/>
    </source>
</evidence>
<dbReference type="GO" id="GO:0006355">
    <property type="term" value="P:regulation of DNA-templated transcription"/>
    <property type="evidence" value="ECO:0007669"/>
    <property type="project" value="TreeGrafter"/>
</dbReference>
<evidence type="ECO:0000256" key="6">
    <source>
        <dbReference type="ARBA" id="ARBA00023242"/>
    </source>
</evidence>
<evidence type="ECO:0000256" key="5">
    <source>
        <dbReference type="ARBA" id="ARBA00022833"/>
    </source>
</evidence>
<dbReference type="GO" id="GO:0008270">
    <property type="term" value="F:zinc ion binding"/>
    <property type="evidence" value="ECO:0007669"/>
    <property type="project" value="UniProtKB-KW"/>
</dbReference>
<dbReference type="CDD" id="cd19821">
    <property type="entry name" value="Bbox1_BBX-like"/>
    <property type="match status" value="1"/>
</dbReference>
<keyword evidence="12" id="KW-1185">Reference proteome</keyword>
<dbReference type="PANTHER" id="PTHR31874">
    <property type="entry name" value="CCT MOTIF FAMILY PROTEIN, EXPRESSED"/>
    <property type="match status" value="1"/>
</dbReference>
<accession>A0AAN9N0H1</accession>
<protein>
    <recommendedName>
        <fullName evidence="13">CONSTANS-like zinc finger protein</fullName>
    </recommendedName>
</protein>
<keyword evidence="3" id="KW-0479">Metal-binding</keyword>
<proteinExistence type="inferred from homology"/>
<dbReference type="PROSITE" id="PS51017">
    <property type="entry name" value="CCT"/>
    <property type="match status" value="1"/>
</dbReference>
<dbReference type="AlphaFoldDB" id="A0AAN9N0H1"/>
<gene>
    <name evidence="11" type="ORF">VNO80_12445</name>
</gene>
<dbReference type="GO" id="GO:0005634">
    <property type="term" value="C:nucleus"/>
    <property type="evidence" value="ECO:0007669"/>
    <property type="project" value="UniProtKB-SubCell"/>
</dbReference>
<evidence type="ECO:0000256" key="2">
    <source>
        <dbReference type="ARBA" id="ARBA00010024"/>
    </source>
</evidence>
<evidence type="ECO:0000256" key="7">
    <source>
        <dbReference type="PROSITE-ProRule" id="PRU00024"/>
    </source>
</evidence>
<dbReference type="Proteomes" id="UP001374584">
    <property type="component" value="Unassembled WGS sequence"/>
</dbReference>
<evidence type="ECO:0000256" key="3">
    <source>
        <dbReference type="ARBA" id="ARBA00022723"/>
    </source>
</evidence>
<keyword evidence="6 8" id="KW-0539">Nucleus</keyword>
<dbReference type="InterPro" id="IPR052453">
    <property type="entry name" value="CONSTANS-like_ZF"/>
</dbReference>
<reference evidence="11 12" key="1">
    <citation type="submission" date="2024-01" db="EMBL/GenBank/DDBJ databases">
        <title>The genomes of 5 underutilized Papilionoideae crops provide insights into root nodulation and disease resistanc.</title>
        <authorList>
            <person name="Jiang F."/>
        </authorList>
    </citation>
    <scope>NUCLEOTIDE SEQUENCE [LARGE SCALE GENOMIC DNA]</scope>
    <source>
        <strain evidence="11">JINMINGXINNONG_FW02</strain>
        <tissue evidence="11">Leaves</tissue>
    </source>
</reference>
<dbReference type="Pfam" id="PF06203">
    <property type="entry name" value="CCT"/>
    <property type="match status" value="1"/>
</dbReference>
<dbReference type="PROSITE" id="PS50119">
    <property type="entry name" value="ZF_BBOX"/>
    <property type="match status" value="1"/>
</dbReference>
<dbReference type="InterPro" id="IPR010402">
    <property type="entry name" value="CCT_domain"/>
</dbReference>
<name>A0AAN9N0H1_PHACN</name>
<comment type="similarity">
    <text evidence="2">Belongs to the CONSTANS family.</text>
</comment>
<evidence type="ECO:0000256" key="4">
    <source>
        <dbReference type="ARBA" id="ARBA00022771"/>
    </source>
</evidence>
<keyword evidence="4 7" id="KW-0863">Zinc-finger</keyword>
<evidence type="ECO:0000259" key="9">
    <source>
        <dbReference type="PROSITE" id="PS50119"/>
    </source>
</evidence>
<evidence type="ECO:0000256" key="8">
    <source>
        <dbReference type="PROSITE-ProRule" id="PRU00357"/>
    </source>
</evidence>
<evidence type="ECO:0000256" key="1">
    <source>
        <dbReference type="ARBA" id="ARBA00004123"/>
    </source>
</evidence>
<dbReference type="EMBL" id="JAYMYR010000005">
    <property type="protein sequence ID" value="KAK7364077.1"/>
    <property type="molecule type" value="Genomic_DNA"/>
</dbReference>